<dbReference type="Gene3D" id="3.20.20.370">
    <property type="entry name" value="Glycoside hydrolase/deacetylase"/>
    <property type="match status" value="1"/>
</dbReference>
<dbReference type="CDD" id="cd10918">
    <property type="entry name" value="CE4_NodB_like_5s_6s"/>
    <property type="match status" value="1"/>
</dbReference>
<gene>
    <name evidence="4" type="ORF">K0O64_02840</name>
</gene>
<evidence type="ECO:0000313" key="5">
    <source>
        <dbReference type="Proteomes" id="UP000825367"/>
    </source>
</evidence>
<dbReference type="InterPro" id="IPR011330">
    <property type="entry name" value="Glyco_hydro/deAcase_b/a-brl"/>
</dbReference>
<sequence>MPVLEPYGVPPRVFAEQLDCLQRFGFRFVSAEEALRSLEGDGELPRRAVLVTFDDCYDDLLYAALPILEERGIPAVAFAVSGRVGDSNAWDEAIGAPRLALLDTAGLQELSRRGVEIGSHSRSHYRLATLSDSEIDQEIIGSLADLEAAGLARPRLLAYPYGNYDERVTTATARAGLRAAFTTYPGHVGRRSLRHQLPRIEILRHDVGLRFLLKVAMGSQWLARRRRVTAALGLSGLRAHVRGRT</sequence>
<accession>A0ABX8VIC3</accession>
<dbReference type="Pfam" id="PF01522">
    <property type="entry name" value="Polysacc_deac_1"/>
    <property type="match status" value="1"/>
</dbReference>
<feature type="domain" description="NodB homology" evidence="3">
    <location>
        <begin position="47"/>
        <end position="245"/>
    </location>
</feature>
<evidence type="ECO:0000259" key="3">
    <source>
        <dbReference type="PROSITE" id="PS51677"/>
    </source>
</evidence>
<protein>
    <submittedName>
        <fullName evidence="4">Polysaccharide deacetylase family protein</fullName>
    </submittedName>
</protein>
<proteinExistence type="predicted"/>
<dbReference type="InterPro" id="IPR002509">
    <property type="entry name" value="NODB_dom"/>
</dbReference>
<organism evidence="4 5">
    <name type="scientific">Mycolicibacterium pallens</name>
    <dbReference type="NCBI Taxonomy" id="370524"/>
    <lineage>
        <taxon>Bacteria</taxon>
        <taxon>Bacillati</taxon>
        <taxon>Actinomycetota</taxon>
        <taxon>Actinomycetes</taxon>
        <taxon>Mycobacteriales</taxon>
        <taxon>Mycobacteriaceae</taxon>
        <taxon>Mycolicibacterium</taxon>
    </lineage>
</organism>
<dbReference type="RefSeq" id="WP_198044321.1">
    <property type="nucleotide sequence ID" value="NZ_BAAAVX010000004.1"/>
</dbReference>
<dbReference type="PANTHER" id="PTHR34216:SF3">
    <property type="entry name" value="POLY-BETA-1,6-N-ACETYL-D-GLUCOSAMINE N-DEACETYLASE"/>
    <property type="match status" value="1"/>
</dbReference>
<dbReference type="SUPFAM" id="SSF88713">
    <property type="entry name" value="Glycoside hydrolase/deacetylase"/>
    <property type="match status" value="1"/>
</dbReference>
<dbReference type="PANTHER" id="PTHR34216">
    <property type="match status" value="1"/>
</dbReference>
<dbReference type="EMBL" id="CP080333">
    <property type="protein sequence ID" value="QYL17531.1"/>
    <property type="molecule type" value="Genomic_DNA"/>
</dbReference>
<evidence type="ECO:0000256" key="2">
    <source>
        <dbReference type="ARBA" id="ARBA00022729"/>
    </source>
</evidence>
<evidence type="ECO:0000313" key="4">
    <source>
        <dbReference type="EMBL" id="QYL17531.1"/>
    </source>
</evidence>
<dbReference type="Proteomes" id="UP000825367">
    <property type="component" value="Chromosome"/>
</dbReference>
<reference evidence="4 5" key="1">
    <citation type="submission" date="2021-07" db="EMBL/GenBank/DDBJ databases">
        <title>Whole genome sequencing of non-tuberculosis mycobacteria type-strains.</title>
        <authorList>
            <person name="Igarashi Y."/>
            <person name="Osugi A."/>
            <person name="Mitarai S."/>
        </authorList>
    </citation>
    <scope>NUCLEOTIDE SEQUENCE [LARGE SCALE GENOMIC DNA]</scope>
    <source>
        <strain evidence="4 5">JCM 16370</strain>
    </source>
</reference>
<dbReference type="PROSITE" id="PS51677">
    <property type="entry name" value="NODB"/>
    <property type="match status" value="1"/>
</dbReference>
<keyword evidence="2" id="KW-0732">Signal</keyword>
<comment type="subcellular location">
    <subcellularLocation>
        <location evidence="1">Secreted</location>
    </subcellularLocation>
</comment>
<name>A0ABX8VIC3_9MYCO</name>
<evidence type="ECO:0000256" key="1">
    <source>
        <dbReference type="ARBA" id="ARBA00004613"/>
    </source>
</evidence>
<dbReference type="InterPro" id="IPR051398">
    <property type="entry name" value="Polysacch_Deacetylase"/>
</dbReference>
<keyword evidence="5" id="KW-1185">Reference proteome</keyword>